<protein>
    <submittedName>
        <fullName evidence="1">Uncharacterized protein</fullName>
    </submittedName>
</protein>
<reference evidence="1 2" key="1">
    <citation type="journal article" date="2024" name="BMC Biol.">
        <title>Comparative genomics of Ascetosporea gives new insight into the evolutionary basis for animal parasitism in Rhizaria.</title>
        <authorList>
            <person name="Hiltunen Thoren M."/>
            <person name="Onut-Brannstrom I."/>
            <person name="Alfjorden A."/>
            <person name="Peckova H."/>
            <person name="Swords F."/>
            <person name="Hooper C."/>
            <person name="Holzer A.S."/>
            <person name="Bass D."/>
            <person name="Burki F."/>
        </authorList>
    </citation>
    <scope>NUCLEOTIDE SEQUENCE [LARGE SCALE GENOMIC DNA]</scope>
    <source>
        <strain evidence="1">20-A016</strain>
    </source>
</reference>
<evidence type="ECO:0000313" key="2">
    <source>
        <dbReference type="Proteomes" id="UP001439008"/>
    </source>
</evidence>
<accession>A0ABV2AJ25</accession>
<dbReference type="Proteomes" id="UP001439008">
    <property type="component" value="Unassembled WGS sequence"/>
</dbReference>
<keyword evidence="2" id="KW-1185">Reference proteome</keyword>
<comment type="caution">
    <text evidence="1">The sequence shown here is derived from an EMBL/GenBank/DDBJ whole genome shotgun (WGS) entry which is preliminary data.</text>
</comment>
<proteinExistence type="predicted"/>
<evidence type="ECO:0000313" key="1">
    <source>
        <dbReference type="EMBL" id="MES1919665.1"/>
    </source>
</evidence>
<gene>
    <name evidence="1" type="ORF">MHBO_001456</name>
</gene>
<dbReference type="EMBL" id="JBDODL010000359">
    <property type="protein sequence ID" value="MES1919665.1"/>
    <property type="molecule type" value="Genomic_DNA"/>
</dbReference>
<name>A0ABV2AJ25_9EUKA</name>
<organism evidence="1 2">
    <name type="scientific">Bonamia ostreae</name>
    <dbReference type="NCBI Taxonomy" id="126728"/>
    <lineage>
        <taxon>Eukaryota</taxon>
        <taxon>Sar</taxon>
        <taxon>Rhizaria</taxon>
        <taxon>Endomyxa</taxon>
        <taxon>Ascetosporea</taxon>
        <taxon>Haplosporida</taxon>
        <taxon>Bonamia</taxon>
    </lineage>
</organism>
<sequence>MLINVEFKNLDTKKAKGKLKSAIYNFLTKNGVQSNDDFFVDEFSFSSEDAFKIIKNYDFGAKTVSFPDLGEVNSIFSDCSDINDLFDGIKMFEEITTSKPKLTHVYLRPYELGSVNFAELFNTIRENELENAFKFAKLRQKVNNVLTHNNQYSIDQFKVF</sequence>